<dbReference type="Proteomes" id="UP000321328">
    <property type="component" value="Unassembled WGS sequence"/>
</dbReference>
<keyword evidence="3" id="KW-1185">Reference proteome</keyword>
<dbReference type="Pfam" id="PF14030">
    <property type="entry name" value="DUF4245"/>
    <property type="match status" value="1"/>
</dbReference>
<dbReference type="AlphaFoldDB" id="A0A511D4L6"/>
<feature type="signal peptide" evidence="1">
    <location>
        <begin position="1"/>
        <end position="16"/>
    </location>
</feature>
<proteinExistence type="predicted"/>
<evidence type="ECO:0000313" key="3">
    <source>
        <dbReference type="Proteomes" id="UP000321328"/>
    </source>
</evidence>
<dbReference type="InterPro" id="IPR025339">
    <property type="entry name" value="DUF4245"/>
</dbReference>
<keyword evidence="1" id="KW-0732">Signal</keyword>
<reference evidence="2 3" key="1">
    <citation type="submission" date="2019-07" db="EMBL/GenBank/DDBJ databases">
        <title>Whole genome shotgun sequence of Pseudonocardia asaccharolytica NBRC 16224.</title>
        <authorList>
            <person name="Hosoyama A."/>
            <person name="Uohara A."/>
            <person name="Ohji S."/>
            <person name="Ichikawa N."/>
        </authorList>
    </citation>
    <scope>NUCLEOTIDE SEQUENCE [LARGE SCALE GENOMIC DNA]</scope>
    <source>
        <strain evidence="2 3">NBRC 16224</strain>
    </source>
</reference>
<accession>A0A511D4L6</accession>
<organism evidence="2 3">
    <name type="scientific">Pseudonocardia asaccharolytica DSM 44247 = NBRC 16224</name>
    <dbReference type="NCBI Taxonomy" id="1123024"/>
    <lineage>
        <taxon>Bacteria</taxon>
        <taxon>Bacillati</taxon>
        <taxon>Actinomycetota</taxon>
        <taxon>Actinomycetes</taxon>
        <taxon>Pseudonocardiales</taxon>
        <taxon>Pseudonocardiaceae</taxon>
        <taxon>Pseudonocardia</taxon>
    </lineage>
</organism>
<dbReference type="EMBL" id="BJVI01000022">
    <property type="protein sequence ID" value="GEL18534.1"/>
    <property type="molecule type" value="Genomic_DNA"/>
</dbReference>
<sequence length="182" mass="18577">MLGALAVLAAIALVFAATTQSCSFSPGGPSVSPDRGPVIDAPARLRAAAVHTPFSLRVPALPDGWRANSSDEGLVDGGRAVRVGYLAPDGRYLRLVQSNAVEEALVAAEASGPQIGHGTVEAGGATWVVYGNPGEEPFWVTTLPGPPESRLLITGSGSEPEFRTLATAALRGERLAVGTPPG</sequence>
<evidence type="ECO:0000256" key="1">
    <source>
        <dbReference type="SAM" id="SignalP"/>
    </source>
</evidence>
<dbReference type="STRING" id="1123024.GCA_000423625_00852"/>
<name>A0A511D4L6_9PSEU</name>
<comment type="caution">
    <text evidence="2">The sequence shown here is derived from an EMBL/GenBank/DDBJ whole genome shotgun (WGS) entry which is preliminary data.</text>
</comment>
<feature type="chain" id="PRO_5038426908" evidence="1">
    <location>
        <begin position="17"/>
        <end position="182"/>
    </location>
</feature>
<gene>
    <name evidence="2" type="ORF">PA7_23710</name>
</gene>
<evidence type="ECO:0000313" key="2">
    <source>
        <dbReference type="EMBL" id="GEL18534.1"/>
    </source>
</evidence>
<protein>
    <submittedName>
        <fullName evidence="2">Membrane protein</fullName>
    </submittedName>
</protein>